<comment type="caution">
    <text evidence="3">The sequence shown here is derived from an EMBL/GenBank/DDBJ whole genome shotgun (WGS) entry which is preliminary data.</text>
</comment>
<dbReference type="InterPro" id="IPR025362">
    <property type="entry name" value="DUF4266"/>
</dbReference>
<dbReference type="Pfam" id="PF14086">
    <property type="entry name" value="DUF4266"/>
    <property type="match status" value="1"/>
</dbReference>
<protein>
    <recommendedName>
        <fullName evidence="2">DUF4266 domain-containing protein</fullName>
    </recommendedName>
</protein>
<feature type="domain" description="DUF4266" evidence="2">
    <location>
        <begin position="26"/>
        <end position="74"/>
    </location>
</feature>
<evidence type="ECO:0000313" key="3">
    <source>
        <dbReference type="EMBL" id="PQB03960.1"/>
    </source>
</evidence>
<feature type="chain" id="PRO_5015548636" description="DUF4266 domain-containing protein" evidence="1">
    <location>
        <begin position="20"/>
        <end position="74"/>
    </location>
</feature>
<accession>A0A2S7KMZ6</accession>
<evidence type="ECO:0000313" key="4">
    <source>
        <dbReference type="Proteomes" id="UP000239800"/>
    </source>
</evidence>
<proteinExistence type="predicted"/>
<dbReference type="EMBL" id="MQUB01000001">
    <property type="protein sequence ID" value="PQB03960.1"/>
    <property type="molecule type" value="Genomic_DNA"/>
</dbReference>
<evidence type="ECO:0000259" key="2">
    <source>
        <dbReference type="Pfam" id="PF14086"/>
    </source>
</evidence>
<dbReference type="RefSeq" id="WP_181039941.1">
    <property type="nucleotide sequence ID" value="NZ_MQUB01000001.1"/>
</dbReference>
<organism evidence="3 4">
    <name type="scientific">Aureitalea marina</name>
    <dbReference type="NCBI Taxonomy" id="930804"/>
    <lineage>
        <taxon>Bacteria</taxon>
        <taxon>Pseudomonadati</taxon>
        <taxon>Bacteroidota</taxon>
        <taxon>Flavobacteriia</taxon>
        <taxon>Flavobacteriales</taxon>
        <taxon>Flavobacteriaceae</taxon>
        <taxon>Aureitalea</taxon>
    </lineage>
</organism>
<feature type="signal peptide" evidence="1">
    <location>
        <begin position="1"/>
        <end position="19"/>
    </location>
</feature>
<reference evidence="3 4" key="1">
    <citation type="submission" date="2016-11" db="EMBL/GenBank/DDBJ databases">
        <title>Trade-off between light-utilization and light-protection in marine flavobacteria.</title>
        <authorList>
            <person name="Kumagai Y."/>
        </authorList>
    </citation>
    <scope>NUCLEOTIDE SEQUENCE [LARGE SCALE GENOMIC DNA]</scope>
    <source>
        <strain evidence="3 4">NBRC 107741</strain>
    </source>
</reference>
<evidence type="ECO:0000256" key="1">
    <source>
        <dbReference type="SAM" id="SignalP"/>
    </source>
</evidence>
<keyword evidence="1" id="KW-0732">Signal</keyword>
<sequence length="74" mass="7996">MRRLLKIVSVLALIGLGLASCSDQLKPYERVYVDDTEMQLAPSRSLVFQHYVHSIREGAVTASAKKGSGGCGCN</sequence>
<dbReference type="PROSITE" id="PS51257">
    <property type="entry name" value="PROKAR_LIPOPROTEIN"/>
    <property type="match status" value="1"/>
</dbReference>
<keyword evidence="4" id="KW-1185">Reference proteome</keyword>
<gene>
    <name evidence="3" type="ORF">BST85_02830</name>
</gene>
<name>A0A2S7KMZ6_9FLAO</name>
<dbReference type="AlphaFoldDB" id="A0A2S7KMZ6"/>
<dbReference type="Proteomes" id="UP000239800">
    <property type="component" value="Unassembled WGS sequence"/>
</dbReference>